<evidence type="ECO:0000313" key="12">
    <source>
        <dbReference type="EMBL" id="PRY77738.1"/>
    </source>
</evidence>
<evidence type="ECO:0000256" key="6">
    <source>
        <dbReference type="ARBA" id="ARBA00022741"/>
    </source>
</evidence>
<evidence type="ECO:0000259" key="11">
    <source>
        <dbReference type="PROSITE" id="PS50893"/>
    </source>
</evidence>
<dbReference type="GO" id="GO:0016887">
    <property type="term" value="F:ATP hydrolysis activity"/>
    <property type="evidence" value="ECO:0007669"/>
    <property type="project" value="InterPro"/>
</dbReference>
<dbReference type="CDD" id="cd03214">
    <property type="entry name" value="ABC_Iron-Siderophores_B12_Hemin"/>
    <property type="match status" value="1"/>
</dbReference>
<keyword evidence="5" id="KW-0410">Iron transport</keyword>
<dbReference type="GO" id="GO:0006826">
    <property type="term" value="P:iron ion transport"/>
    <property type="evidence" value="ECO:0007669"/>
    <property type="project" value="UniProtKB-KW"/>
</dbReference>
<dbReference type="InterPro" id="IPR003593">
    <property type="entry name" value="AAA+_ATPase"/>
</dbReference>
<evidence type="ECO:0000256" key="8">
    <source>
        <dbReference type="ARBA" id="ARBA00023004"/>
    </source>
</evidence>
<dbReference type="InterPro" id="IPR051535">
    <property type="entry name" value="Siderophore_ABC-ATPase"/>
</dbReference>
<dbReference type="EMBL" id="PVTP01000005">
    <property type="protein sequence ID" value="PRY77738.1"/>
    <property type="molecule type" value="Genomic_DNA"/>
</dbReference>
<evidence type="ECO:0000256" key="4">
    <source>
        <dbReference type="ARBA" id="ARBA00022475"/>
    </source>
</evidence>
<dbReference type="GO" id="GO:0005886">
    <property type="term" value="C:plasma membrane"/>
    <property type="evidence" value="ECO:0007669"/>
    <property type="project" value="UniProtKB-SubCell"/>
</dbReference>
<keyword evidence="9" id="KW-0406">Ion transport</keyword>
<keyword evidence="8" id="KW-0408">Iron</keyword>
<protein>
    <submittedName>
        <fullName evidence="12">Iron complex transport system ATP-binding protein</fullName>
    </submittedName>
</protein>
<dbReference type="FunFam" id="3.40.50.300:FF:000134">
    <property type="entry name" value="Iron-enterobactin ABC transporter ATP-binding protein"/>
    <property type="match status" value="1"/>
</dbReference>
<dbReference type="AlphaFoldDB" id="A0A2T0VZF0"/>
<dbReference type="PROSITE" id="PS00211">
    <property type="entry name" value="ABC_TRANSPORTER_1"/>
    <property type="match status" value="1"/>
</dbReference>
<dbReference type="InterPro" id="IPR027417">
    <property type="entry name" value="P-loop_NTPase"/>
</dbReference>
<dbReference type="PROSITE" id="PS50893">
    <property type="entry name" value="ABC_TRANSPORTER_2"/>
    <property type="match status" value="1"/>
</dbReference>
<keyword evidence="6" id="KW-0547">Nucleotide-binding</keyword>
<evidence type="ECO:0000256" key="7">
    <source>
        <dbReference type="ARBA" id="ARBA00022840"/>
    </source>
</evidence>
<keyword evidence="13" id="KW-1185">Reference proteome</keyword>
<dbReference type="PANTHER" id="PTHR42771">
    <property type="entry name" value="IRON(3+)-HYDROXAMATE IMPORT ATP-BINDING PROTEIN FHUC"/>
    <property type="match status" value="1"/>
</dbReference>
<evidence type="ECO:0000256" key="5">
    <source>
        <dbReference type="ARBA" id="ARBA00022496"/>
    </source>
</evidence>
<dbReference type="InterPro" id="IPR017871">
    <property type="entry name" value="ABC_transporter-like_CS"/>
</dbReference>
<comment type="caution">
    <text evidence="12">The sequence shown here is derived from an EMBL/GenBank/DDBJ whole genome shotgun (WGS) entry which is preliminary data.</text>
</comment>
<dbReference type="GO" id="GO:0005524">
    <property type="term" value="F:ATP binding"/>
    <property type="evidence" value="ECO:0007669"/>
    <property type="project" value="UniProtKB-KW"/>
</dbReference>
<dbReference type="RefSeq" id="WP_106357388.1">
    <property type="nucleotide sequence ID" value="NZ_PVTP01000005.1"/>
</dbReference>
<comment type="subcellular location">
    <subcellularLocation>
        <location evidence="1">Cell membrane</location>
        <topology evidence="1">Peripheral membrane protein</topology>
    </subcellularLocation>
</comment>
<gene>
    <name evidence="12" type="ORF">CLV80_105222</name>
</gene>
<keyword evidence="4" id="KW-1003">Cell membrane</keyword>
<dbReference type="PANTHER" id="PTHR42771:SF3">
    <property type="entry name" value="PETROBACTIN IMPORT ATP-BINDING PROTEIN YCLP"/>
    <property type="match status" value="1"/>
</dbReference>
<dbReference type="InterPro" id="IPR003439">
    <property type="entry name" value="ABC_transporter-like_ATP-bd"/>
</dbReference>
<evidence type="ECO:0000256" key="9">
    <source>
        <dbReference type="ARBA" id="ARBA00023065"/>
    </source>
</evidence>
<dbReference type="OrthoDB" id="9805601at2"/>
<dbReference type="Proteomes" id="UP000238007">
    <property type="component" value="Unassembled WGS sequence"/>
</dbReference>
<comment type="similarity">
    <text evidence="2">Belongs to the ABC transporter superfamily.</text>
</comment>
<dbReference type="Pfam" id="PF00005">
    <property type="entry name" value="ABC_tran"/>
    <property type="match status" value="1"/>
</dbReference>
<evidence type="ECO:0000256" key="10">
    <source>
        <dbReference type="ARBA" id="ARBA00023136"/>
    </source>
</evidence>
<evidence type="ECO:0000256" key="1">
    <source>
        <dbReference type="ARBA" id="ARBA00004202"/>
    </source>
</evidence>
<accession>A0A2T0VZF0</accession>
<keyword evidence="10" id="KW-0472">Membrane</keyword>
<keyword evidence="7 12" id="KW-0067">ATP-binding</keyword>
<evidence type="ECO:0000313" key="13">
    <source>
        <dbReference type="Proteomes" id="UP000238007"/>
    </source>
</evidence>
<evidence type="ECO:0000256" key="2">
    <source>
        <dbReference type="ARBA" id="ARBA00005417"/>
    </source>
</evidence>
<keyword evidence="3" id="KW-0813">Transport</keyword>
<dbReference type="SUPFAM" id="SSF52540">
    <property type="entry name" value="P-loop containing nucleoside triphosphate hydrolases"/>
    <property type="match status" value="1"/>
</dbReference>
<organism evidence="12 13">
    <name type="scientific">Yoonia maritima</name>
    <dbReference type="NCBI Taxonomy" id="1435347"/>
    <lineage>
        <taxon>Bacteria</taxon>
        <taxon>Pseudomonadati</taxon>
        <taxon>Pseudomonadota</taxon>
        <taxon>Alphaproteobacteria</taxon>
        <taxon>Rhodobacterales</taxon>
        <taxon>Paracoccaceae</taxon>
        <taxon>Yoonia</taxon>
    </lineage>
</organism>
<evidence type="ECO:0000256" key="3">
    <source>
        <dbReference type="ARBA" id="ARBA00022448"/>
    </source>
</evidence>
<sequence>MIRINGVSHQIAGAPILSDVTLTLPKGGITALIGPNGAGKSTLLSLMARLTRIQSGSISFDDADVAETPTQELAKRLSILRQDNVLTARLTVQDLVGFGRYPHHKGRPGPTDVKLVNDALQAMALTPLRTRFLDELSGGQRQRALVAMVLAQDTDYVLLDEPLNNLDMRHARQMMIRLQTAARTQGKSFVVVIHDINFAAAYADRIVALKDGRVLATGTPAEIVTPAMLNDIFDLDIVVQQIAGHPFALHQIAPPSTQ</sequence>
<dbReference type="SMART" id="SM00382">
    <property type="entry name" value="AAA"/>
    <property type="match status" value="1"/>
</dbReference>
<proteinExistence type="inferred from homology"/>
<name>A0A2T0VZF0_9RHOB</name>
<feature type="domain" description="ABC transporter" evidence="11">
    <location>
        <begin position="2"/>
        <end position="236"/>
    </location>
</feature>
<dbReference type="Gene3D" id="3.40.50.300">
    <property type="entry name" value="P-loop containing nucleotide triphosphate hydrolases"/>
    <property type="match status" value="1"/>
</dbReference>
<reference evidence="12 13" key="1">
    <citation type="submission" date="2018-03" db="EMBL/GenBank/DDBJ databases">
        <title>Genomic Encyclopedia of Archaeal and Bacterial Type Strains, Phase II (KMG-II): from individual species to whole genera.</title>
        <authorList>
            <person name="Goeker M."/>
        </authorList>
    </citation>
    <scope>NUCLEOTIDE SEQUENCE [LARGE SCALE GENOMIC DNA]</scope>
    <source>
        <strain evidence="12 13">DSM 101533</strain>
    </source>
</reference>